<evidence type="ECO:0000313" key="4">
    <source>
        <dbReference type="Proteomes" id="UP000604046"/>
    </source>
</evidence>
<dbReference type="InterPro" id="IPR018247">
    <property type="entry name" value="EF_Hand_1_Ca_BS"/>
</dbReference>
<dbReference type="AlphaFoldDB" id="A0A812PI56"/>
<protein>
    <submittedName>
        <fullName evidence="3">ANKRD50 protein</fullName>
    </submittedName>
</protein>
<keyword evidence="4" id="KW-1185">Reference proteome</keyword>
<dbReference type="InterPro" id="IPR011992">
    <property type="entry name" value="EF-hand-dom_pair"/>
</dbReference>
<evidence type="ECO:0000259" key="2">
    <source>
        <dbReference type="PROSITE" id="PS50222"/>
    </source>
</evidence>
<dbReference type="SUPFAM" id="SSF47473">
    <property type="entry name" value="EF-hand"/>
    <property type="match status" value="1"/>
</dbReference>
<keyword evidence="1" id="KW-0106">Calcium</keyword>
<sequence>MGAFSSLVFVEAACQGAHLDLAYDRVSAELLHSFKAWAERFFGSVGRAFAALDADGSGSVSLHELRKACQKRCWAGDVNMLFNCLDVDEGSGHRATLDVTEVSFLDNWDEASETEEETAEPETAQACQFLGSLTEDEQFYKLKIDSAGACNGAVRENSRKPAAAQEKPPP</sequence>
<evidence type="ECO:0000256" key="1">
    <source>
        <dbReference type="ARBA" id="ARBA00022837"/>
    </source>
</evidence>
<name>A0A812PI56_9DINO</name>
<organism evidence="3 4">
    <name type="scientific">Symbiodinium natans</name>
    <dbReference type="NCBI Taxonomy" id="878477"/>
    <lineage>
        <taxon>Eukaryota</taxon>
        <taxon>Sar</taxon>
        <taxon>Alveolata</taxon>
        <taxon>Dinophyceae</taxon>
        <taxon>Suessiales</taxon>
        <taxon>Symbiodiniaceae</taxon>
        <taxon>Symbiodinium</taxon>
    </lineage>
</organism>
<dbReference type="GO" id="GO:0005509">
    <property type="term" value="F:calcium ion binding"/>
    <property type="evidence" value="ECO:0007669"/>
    <property type="project" value="InterPro"/>
</dbReference>
<comment type="caution">
    <text evidence="3">The sequence shown here is derived from an EMBL/GenBank/DDBJ whole genome shotgun (WGS) entry which is preliminary data.</text>
</comment>
<feature type="domain" description="EF-hand" evidence="2">
    <location>
        <begin position="47"/>
        <end position="75"/>
    </location>
</feature>
<gene>
    <name evidence="3" type="primary">ANKRD50</name>
    <name evidence="3" type="ORF">SNAT2548_LOCUS18504</name>
</gene>
<dbReference type="Proteomes" id="UP000604046">
    <property type="component" value="Unassembled WGS sequence"/>
</dbReference>
<evidence type="ECO:0000313" key="3">
    <source>
        <dbReference type="EMBL" id="CAE7351012.1"/>
    </source>
</evidence>
<accession>A0A812PI56</accession>
<dbReference type="InterPro" id="IPR002048">
    <property type="entry name" value="EF_hand_dom"/>
</dbReference>
<reference evidence="3" key="1">
    <citation type="submission" date="2021-02" db="EMBL/GenBank/DDBJ databases">
        <authorList>
            <person name="Dougan E. K."/>
            <person name="Rhodes N."/>
            <person name="Thang M."/>
            <person name="Chan C."/>
        </authorList>
    </citation>
    <scope>NUCLEOTIDE SEQUENCE</scope>
</reference>
<dbReference type="PROSITE" id="PS00018">
    <property type="entry name" value="EF_HAND_1"/>
    <property type="match status" value="1"/>
</dbReference>
<dbReference type="Gene3D" id="1.10.238.10">
    <property type="entry name" value="EF-hand"/>
    <property type="match status" value="1"/>
</dbReference>
<proteinExistence type="predicted"/>
<dbReference type="EMBL" id="CAJNDS010002146">
    <property type="protein sequence ID" value="CAE7351012.1"/>
    <property type="molecule type" value="Genomic_DNA"/>
</dbReference>
<dbReference type="PROSITE" id="PS50222">
    <property type="entry name" value="EF_HAND_2"/>
    <property type="match status" value="1"/>
</dbReference>